<dbReference type="AlphaFoldDB" id="A0A1Q9CI88"/>
<evidence type="ECO:0000256" key="1">
    <source>
        <dbReference type="SAM" id="MobiDB-lite"/>
    </source>
</evidence>
<feature type="region of interest" description="Disordered" evidence="1">
    <location>
        <begin position="13"/>
        <end position="36"/>
    </location>
</feature>
<evidence type="ECO:0000313" key="2">
    <source>
        <dbReference type="EMBL" id="OLP82653.1"/>
    </source>
</evidence>
<dbReference type="EMBL" id="LSRX01001176">
    <property type="protein sequence ID" value="OLP82653.1"/>
    <property type="molecule type" value="Genomic_DNA"/>
</dbReference>
<protein>
    <submittedName>
        <fullName evidence="2">Uncharacterized protein</fullName>
    </submittedName>
</protein>
<feature type="region of interest" description="Disordered" evidence="1">
    <location>
        <begin position="302"/>
        <end position="339"/>
    </location>
</feature>
<reference evidence="2 3" key="1">
    <citation type="submission" date="2016-02" db="EMBL/GenBank/DDBJ databases">
        <title>Genome analysis of coral dinoflagellate symbionts highlights evolutionary adaptations to a symbiotic lifestyle.</title>
        <authorList>
            <person name="Aranda M."/>
            <person name="Li Y."/>
            <person name="Liew Y.J."/>
            <person name="Baumgarten S."/>
            <person name="Simakov O."/>
            <person name="Wilson M."/>
            <person name="Piel J."/>
            <person name="Ashoor H."/>
            <person name="Bougouffa S."/>
            <person name="Bajic V.B."/>
            <person name="Ryu T."/>
            <person name="Ravasi T."/>
            <person name="Bayer T."/>
            <person name="Micklem G."/>
            <person name="Kim H."/>
            <person name="Bhak J."/>
            <person name="Lajeunesse T.C."/>
            <person name="Voolstra C.R."/>
        </authorList>
    </citation>
    <scope>NUCLEOTIDE SEQUENCE [LARGE SCALE GENOMIC DNA]</scope>
    <source>
        <strain evidence="2 3">CCMP2467</strain>
    </source>
</reference>
<proteinExistence type="predicted"/>
<gene>
    <name evidence="2" type="ORF">AK812_SmicGene36689</name>
</gene>
<sequence length="339" mass="36731">MMASVRFCARKDKGTGNSFSSSHERSPGHDRLKPRRDKTAVIVPGHHQLMISGGIAKVAVTVGDATANLPGCFPGCDKEMVRRRTARIGRRFPPDAQSALAELFTSNKAAASRNARTRRHQEEIEIKGSADRVAHAPACFAEALRRQVGTVMTWPFFLKVPVADRDGMHLLQRPTDAGSQPRTRGNLTGYFGLVSPARGLLLCTQGDETSHPDSSKRHQKLSLLLQLKIPLLSISRLGTLQRSLLRKQSSAWDLSHKTEIAGPAGDVTHRGKATADGSSDQEGKVFYKSRVEMDAPLVGFVPTGVPQGESEGWGTQVPKLDSEMRGTVPVTGRAEATVS</sequence>
<keyword evidence="3" id="KW-1185">Reference proteome</keyword>
<dbReference type="OrthoDB" id="10294052at2759"/>
<organism evidence="2 3">
    <name type="scientific">Symbiodinium microadriaticum</name>
    <name type="common">Dinoflagellate</name>
    <name type="synonym">Zooxanthella microadriatica</name>
    <dbReference type="NCBI Taxonomy" id="2951"/>
    <lineage>
        <taxon>Eukaryota</taxon>
        <taxon>Sar</taxon>
        <taxon>Alveolata</taxon>
        <taxon>Dinophyceae</taxon>
        <taxon>Suessiales</taxon>
        <taxon>Symbiodiniaceae</taxon>
        <taxon>Symbiodinium</taxon>
    </lineage>
</organism>
<dbReference type="Proteomes" id="UP000186817">
    <property type="component" value="Unassembled WGS sequence"/>
</dbReference>
<name>A0A1Q9CI88_SYMMI</name>
<comment type="caution">
    <text evidence="2">The sequence shown here is derived from an EMBL/GenBank/DDBJ whole genome shotgun (WGS) entry which is preliminary data.</text>
</comment>
<feature type="compositionally biased region" description="Basic and acidic residues" evidence="1">
    <location>
        <begin position="22"/>
        <end position="31"/>
    </location>
</feature>
<accession>A0A1Q9CI88</accession>
<evidence type="ECO:0000313" key="3">
    <source>
        <dbReference type="Proteomes" id="UP000186817"/>
    </source>
</evidence>
<feature type="region of interest" description="Disordered" evidence="1">
    <location>
        <begin position="263"/>
        <end position="282"/>
    </location>
</feature>